<comment type="caution">
    <text evidence="4">The sequence shown here is derived from an EMBL/GenBank/DDBJ whole genome shotgun (WGS) entry which is preliminary data.</text>
</comment>
<evidence type="ECO:0000313" key="5">
    <source>
        <dbReference type="Proteomes" id="UP001175271"/>
    </source>
</evidence>
<accession>A0AA39IQX8</accession>
<evidence type="ECO:0000256" key="2">
    <source>
        <dbReference type="SAM" id="Phobius"/>
    </source>
</evidence>
<feature type="chain" id="PRO_5041225037" evidence="3">
    <location>
        <begin position="23"/>
        <end position="319"/>
    </location>
</feature>
<feature type="compositionally biased region" description="Low complexity" evidence="1">
    <location>
        <begin position="233"/>
        <end position="260"/>
    </location>
</feature>
<dbReference type="Proteomes" id="UP001175271">
    <property type="component" value="Unassembled WGS sequence"/>
</dbReference>
<keyword evidence="2" id="KW-1133">Transmembrane helix</keyword>
<keyword evidence="2" id="KW-0812">Transmembrane</keyword>
<dbReference type="EMBL" id="JAUCMV010000001">
    <property type="protein sequence ID" value="KAK0428828.1"/>
    <property type="molecule type" value="Genomic_DNA"/>
</dbReference>
<keyword evidence="5" id="KW-1185">Reference proteome</keyword>
<organism evidence="4 5">
    <name type="scientific">Steinernema hermaphroditum</name>
    <dbReference type="NCBI Taxonomy" id="289476"/>
    <lineage>
        <taxon>Eukaryota</taxon>
        <taxon>Metazoa</taxon>
        <taxon>Ecdysozoa</taxon>
        <taxon>Nematoda</taxon>
        <taxon>Chromadorea</taxon>
        <taxon>Rhabditida</taxon>
        <taxon>Tylenchina</taxon>
        <taxon>Panagrolaimomorpha</taxon>
        <taxon>Strongyloidoidea</taxon>
        <taxon>Steinernematidae</taxon>
        <taxon>Steinernema</taxon>
    </lineage>
</organism>
<feature type="region of interest" description="Disordered" evidence="1">
    <location>
        <begin position="233"/>
        <end position="265"/>
    </location>
</feature>
<evidence type="ECO:0000313" key="4">
    <source>
        <dbReference type="EMBL" id="KAK0428828.1"/>
    </source>
</evidence>
<evidence type="ECO:0000256" key="3">
    <source>
        <dbReference type="SAM" id="SignalP"/>
    </source>
</evidence>
<keyword evidence="2" id="KW-0472">Membrane</keyword>
<evidence type="ECO:0000256" key="1">
    <source>
        <dbReference type="SAM" id="MobiDB-lite"/>
    </source>
</evidence>
<protein>
    <submittedName>
        <fullName evidence="4">Uncharacterized protein</fullName>
    </submittedName>
</protein>
<keyword evidence="3" id="KW-0732">Signal</keyword>
<sequence>MRGVNLTRFLALAAYLICGAVASNDSYCQPGQPLLEAKNLAVLYTSCRDVYLFDDRPTKEIVEPSCEKMATKMFLSKEGVVHLIFETDSDSQMQNATFTLFDFPEKGEPSRILTRMDITGVCHPARAKFHNEKLVFENADFDIVTGQLEAKPGSLVNGTMCSPNAPPPKLVDVLTGETRNEEDVSGNGSLIVEQKSDDLRLFHWMANNESMCIFEARRAESIIIVSSTLLKNSNSSSESANSTATSTCSPVEAPTTTTTTASSQRIQMRTGARMYILGGTYGLLTTTLIGTVLLVAYEHAIHSMALRSAAKKAKKEKKK</sequence>
<proteinExistence type="predicted"/>
<reference evidence="4" key="1">
    <citation type="submission" date="2023-06" db="EMBL/GenBank/DDBJ databases">
        <title>Genomic analysis of the entomopathogenic nematode Steinernema hermaphroditum.</title>
        <authorList>
            <person name="Schwarz E.M."/>
            <person name="Heppert J.K."/>
            <person name="Baniya A."/>
            <person name="Schwartz H.T."/>
            <person name="Tan C.-H."/>
            <person name="Antoshechkin I."/>
            <person name="Sternberg P.W."/>
            <person name="Goodrich-Blair H."/>
            <person name="Dillman A.R."/>
        </authorList>
    </citation>
    <scope>NUCLEOTIDE SEQUENCE</scope>
    <source>
        <strain evidence="4">PS9179</strain>
        <tissue evidence="4">Whole animal</tissue>
    </source>
</reference>
<feature type="transmembrane region" description="Helical" evidence="2">
    <location>
        <begin position="274"/>
        <end position="297"/>
    </location>
</feature>
<name>A0AA39IQX8_9BILA</name>
<dbReference type="AlphaFoldDB" id="A0AA39IQX8"/>
<gene>
    <name evidence="4" type="ORF">QR680_011033</name>
</gene>
<feature type="signal peptide" evidence="3">
    <location>
        <begin position="1"/>
        <end position="22"/>
    </location>
</feature>